<proteinExistence type="predicted"/>
<organism evidence="1">
    <name type="scientific">Arundo donax</name>
    <name type="common">Giant reed</name>
    <name type="synonym">Donax arundinaceus</name>
    <dbReference type="NCBI Taxonomy" id="35708"/>
    <lineage>
        <taxon>Eukaryota</taxon>
        <taxon>Viridiplantae</taxon>
        <taxon>Streptophyta</taxon>
        <taxon>Embryophyta</taxon>
        <taxon>Tracheophyta</taxon>
        <taxon>Spermatophyta</taxon>
        <taxon>Magnoliopsida</taxon>
        <taxon>Liliopsida</taxon>
        <taxon>Poales</taxon>
        <taxon>Poaceae</taxon>
        <taxon>PACMAD clade</taxon>
        <taxon>Arundinoideae</taxon>
        <taxon>Arundineae</taxon>
        <taxon>Arundo</taxon>
    </lineage>
</organism>
<protein>
    <submittedName>
        <fullName evidence="1">Uncharacterized protein</fullName>
    </submittedName>
</protein>
<accession>A0A0A9CBN5</accession>
<dbReference type="AlphaFoldDB" id="A0A0A9CBN5"/>
<reference evidence="1" key="1">
    <citation type="submission" date="2014-09" db="EMBL/GenBank/DDBJ databases">
        <authorList>
            <person name="Magalhaes I.L.F."/>
            <person name="Oliveira U."/>
            <person name="Santos F.R."/>
            <person name="Vidigal T.H.D.A."/>
            <person name="Brescovit A.D."/>
            <person name="Santos A.J."/>
        </authorList>
    </citation>
    <scope>NUCLEOTIDE SEQUENCE</scope>
    <source>
        <tissue evidence="1">Shoot tissue taken approximately 20 cm above the soil surface</tissue>
    </source>
</reference>
<evidence type="ECO:0000313" key="1">
    <source>
        <dbReference type="EMBL" id="JAD70810.1"/>
    </source>
</evidence>
<reference evidence="1" key="2">
    <citation type="journal article" date="2015" name="Data Brief">
        <title>Shoot transcriptome of the giant reed, Arundo donax.</title>
        <authorList>
            <person name="Barrero R.A."/>
            <person name="Guerrero F.D."/>
            <person name="Moolhuijzen P."/>
            <person name="Goolsby J.A."/>
            <person name="Tidwell J."/>
            <person name="Bellgard S.E."/>
            <person name="Bellgard M.I."/>
        </authorList>
    </citation>
    <scope>NUCLEOTIDE SEQUENCE</scope>
    <source>
        <tissue evidence="1">Shoot tissue taken approximately 20 cm above the soil surface</tissue>
    </source>
</reference>
<sequence>MHMFSKSALTQFSIYYNLQTRP</sequence>
<name>A0A0A9CBN5_ARUDO</name>
<dbReference type="EMBL" id="GBRH01227085">
    <property type="protein sequence ID" value="JAD70810.1"/>
    <property type="molecule type" value="Transcribed_RNA"/>
</dbReference>